<dbReference type="Gene3D" id="2.30.110.10">
    <property type="entry name" value="Electron Transport, Fmn-binding Protein, Chain A"/>
    <property type="match status" value="1"/>
</dbReference>
<dbReference type="Proteomes" id="UP000008957">
    <property type="component" value="Chromosome"/>
</dbReference>
<dbReference type="EMBL" id="FP929056">
    <property type="protein sequence ID" value="CBL27679.1"/>
    <property type="molecule type" value="Genomic_DNA"/>
</dbReference>
<evidence type="ECO:0000313" key="2">
    <source>
        <dbReference type="Proteomes" id="UP000008957"/>
    </source>
</evidence>
<reference evidence="2" key="1">
    <citation type="submission" date="2010-03" db="EMBL/GenBank/DDBJ databases">
        <title>The genome sequence of Synergistetes sp. SGP1.</title>
        <authorList>
            <consortium name="metaHIT consortium -- http://www.metahit.eu/"/>
            <person name="Pajon A."/>
            <person name="Turner K."/>
            <person name="Parkhill J."/>
            <person name="Wade W."/>
            <person name="Vartoukian S."/>
        </authorList>
    </citation>
    <scope>NUCLEOTIDE SEQUENCE [LARGE SCALE GENOMIC DNA]</scope>
    <source>
        <strain evidence="2">SGP1</strain>
    </source>
</reference>
<dbReference type="PANTHER" id="PTHR43567">
    <property type="entry name" value="FLAVOREDOXIN-RELATED-RELATED"/>
    <property type="match status" value="1"/>
</dbReference>
<dbReference type="KEGG" id="sbr:SY1_01140"/>
<gene>
    <name evidence="1" type="ORF">SY1_01140</name>
</gene>
<dbReference type="AlphaFoldDB" id="A0AB94IVA0"/>
<dbReference type="PANTHER" id="PTHR43567:SF5">
    <property type="entry name" value="HYPOTHETICAL CYTOSOLIC PROTEIN"/>
    <property type="match status" value="1"/>
</dbReference>
<dbReference type="SUPFAM" id="SSF50475">
    <property type="entry name" value="FMN-binding split barrel"/>
    <property type="match status" value="1"/>
</dbReference>
<reference evidence="1 2" key="2">
    <citation type="submission" date="2010-03" db="EMBL/GenBank/DDBJ databases">
        <authorList>
            <person name="Pajon A."/>
        </authorList>
    </citation>
    <scope>NUCLEOTIDE SEQUENCE [LARGE SCALE GENOMIC DNA]</scope>
    <source>
        <strain evidence="1 2">SGP1</strain>
    </source>
</reference>
<name>A0AB94IVA0_9BACT</name>
<organism evidence="1 2">
    <name type="scientific">Fretibacterium fastidiosum</name>
    <dbReference type="NCBI Taxonomy" id="651822"/>
    <lineage>
        <taxon>Bacteria</taxon>
        <taxon>Thermotogati</taxon>
        <taxon>Synergistota</taxon>
        <taxon>Synergistia</taxon>
        <taxon>Synergistales</taxon>
        <taxon>Aminobacteriaceae</taxon>
        <taxon>Fretibacterium</taxon>
    </lineage>
</organism>
<dbReference type="InterPro" id="IPR052174">
    <property type="entry name" value="Flavoredoxin"/>
</dbReference>
<proteinExistence type="predicted"/>
<dbReference type="RefSeq" id="WP_015555826.1">
    <property type="nucleotide sequence ID" value="NC_021038.1"/>
</dbReference>
<protein>
    <submittedName>
        <fullName evidence="1">Uncharacterized protein</fullName>
    </submittedName>
</protein>
<sequence>MEFRDRQYEVFNMFDKQWALATAGTLEDFDGCTIGWGSLGSLWGSRSDGRLIVTIYVNPLRYTSEYLLKNDCFTVSFFEENYRRDLLTLGTKSKRDCDKFAMTSLTPERHGQGVVFREANLTFVCRKLYWEQFNPDHLDSEVMREIYSNRPPHYQFIGEIMEVLDKR</sequence>
<evidence type="ECO:0000313" key="1">
    <source>
        <dbReference type="EMBL" id="CBL27679.1"/>
    </source>
</evidence>
<keyword evidence="2" id="KW-1185">Reference proteome</keyword>
<dbReference type="InterPro" id="IPR012349">
    <property type="entry name" value="Split_barrel_FMN-bd"/>
</dbReference>
<accession>A0AB94IVA0</accession>